<dbReference type="Gene3D" id="1.10.540.10">
    <property type="entry name" value="Acyl-CoA dehydrogenase/oxidase, N-terminal domain"/>
    <property type="match status" value="1"/>
</dbReference>
<evidence type="ECO:0000313" key="2">
    <source>
        <dbReference type="Proteomes" id="UP000069030"/>
    </source>
</evidence>
<dbReference type="SUPFAM" id="SSF56645">
    <property type="entry name" value="Acyl-CoA dehydrogenase NM domain-like"/>
    <property type="match status" value="1"/>
</dbReference>
<dbReference type="Proteomes" id="UP000069030">
    <property type="component" value="Chromosome"/>
</dbReference>
<sequence>MMEISSKDVDILRSEVNEAIRLGTLTDKQLQVIYDNKLFNMFVPEYLGGLGVSLIEALQVEEQLARIDGSLGWTVTMCAGANMFVGYLESFLAKMIFQDPKVCFGGSGQIDGIAKVSRDGYIVNGTWDYIVGLPHCTVLTLNCHIEEKGELLYKEDGSPYFKTFFFFPKEINVIEDWQSVGLKATASHSVNIKDFRVSSNRAFEIDSNHPVINEQIYHYPFMSFALLTLTANHLGMQEHFMDELRKYFTGELYNKYFEFKDELFYQYEEKFLERRAAFYRLAQSSSDEIALNGKLTEQTTADIEKMCKGLVYKGRNAVLKVVPYLGMGAMNYTTEMNRIIGDILTASQFSLLLPENLE</sequence>
<dbReference type="GO" id="GO:0050660">
    <property type="term" value="F:flavin adenine dinucleotide binding"/>
    <property type="evidence" value="ECO:0007669"/>
    <property type="project" value="InterPro"/>
</dbReference>
<dbReference type="InterPro" id="IPR009100">
    <property type="entry name" value="AcylCoA_DH/oxidase_NM_dom_sf"/>
</dbReference>
<dbReference type="InterPro" id="IPR046373">
    <property type="entry name" value="Acyl-CoA_Oxase/DH_mid-dom_sf"/>
</dbReference>
<proteinExistence type="predicted"/>
<name>A0A0S7EIU9_9FLAO</name>
<dbReference type="EMBL" id="CP013690">
    <property type="protein sequence ID" value="ALU25107.1"/>
    <property type="molecule type" value="Genomic_DNA"/>
</dbReference>
<organism evidence="1 2">
    <name type="scientific">Myroides odoratimimus</name>
    <dbReference type="NCBI Taxonomy" id="76832"/>
    <lineage>
        <taxon>Bacteria</taxon>
        <taxon>Pseudomonadati</taxon>
        <taxon>Bacteroidota</taxon>
        <taxon>Flavobacteriia</taxon>
        <taxon>Flavobacteriales</taxon>
        <taxon>Flavobacteriaceae</taxon>
        <taxon>Myroides</taxon>
    </lineage>
</organism>
<dbReference type="Gene3D" id="2.40.110.10">
    <property type="entry name" value="Butyryl-CoA Dehydrogenase, subunit A, domain 2"/>
    <property type="match status" value="1"/>
</dbReference>
<reference evidence="1 2" key="1">
    <citation type="journal article" date="2016" name="J. Zhejiang Univ. Sci. B">
        <title>Antibiotic resistance mechanisms of Myroides sp.</title>
        <authorList>
            <person name="Hu S."/>
            <person name="Yuan S."/>
            <person name="Qu H."/>
            <person name="Jiang T."/>
            <person name="Zhou Y."/>
            <person name="Wang M."/>
            <person name="Ming D."/>
        </authorList>
    </citation>
    <scope>NUCLEOTIDE SEQUENCE [LARGE SCALE GENOMIC DNA]</scope>
    <source>
        <strain evidence="1 2">PR63039</strain>
    </source>
</reference>
<dbReference type="KEGG" id="mod:AS202_02560"/>
<dbReference type="eggNOG" id="COG1960">
    <property type="taxonomic scope" value="Bacteria"/>
</dbReference>
<protein>
    <submittedName>
        <fullName evidence="1">Hydroxylase</fullName>
    </submittedName>
</protein>
<evidence type="ECO:0000313" key="1">
    <source>
        <dbReference type="EMBL" id="ALU25107.1"/>
    </source>
</evidence>
<dbReference type="GO" id="GO:0016627">
    <property type="term" value="F:oxidoreductase activity, acting on the CH-CH group of donors"/>
    <property type="evidence" value="ECO:0007669"/>
    <property type="project" value="InterPro"/>
</dbReference>
<dbReference type="AlphaFoldDB" id="A0A0S7EIU9"/>
<dbReference type="InterPro" id="IPR037069">
    <property type="entry name" value="AcylCoA_DH/ox_N_sf"/>
</dbReference>
<dbReference type="GeneID" id="66973738"/>
<dbReference type="RefSeq" id="WP_006259527.1">
    <property type="nucleotide sequence ID" value="NZ_BCMQ01000017.1"/>
</dbReference>
<gene>
    <name evidence="1" type="ORF">AS202_02560</name>
</gene>
<accession>A0A0S7EIU9</accession>
<dbReference type="PIRSF" id="PIRSF016578">
    <property type="entry name" value="HsaA"/>
    <property type="match status" value="1"/>
</dbReference>